<keyword evidence="4" id="KW-1185">Reference proteome</keyword>
<dbReference type="AlphaFoldDB" id="T1KNA1"/>
<dbReference type="PANTHER" id="PTHR31796">
    <property type="entry name" value="SUZ DOMAIN-CONTAINING PROTEIN 1"/>
    <property type="match status" value="1"/>
</dbReference>
<reference evidence="3" key="2">
    <citation type="submission" date="2015-06" db="UniProtKB">
        <authorList>
            <consortium name="EnsemblMetazoa"/>
        </authorList>
    </citation>
    <scope>IDENTIFICATION</scope>
</reference>
<dbReference type="KEGG" id="tut:107365918"/>
<feature type="region of interest" description="Disordered" evidence="1">
    <location>
        <begin position="1"/>
        <end position="55"/>
    </location>
</feature>
<dbReference type="Proteomes" id="UP000015104">
    <property type="component" value="Unassembled WGS sequence"/>
</dbReference>
<dbReference type="HOGENOM" id="CLU_2625163_0_0_1"/>
<dbReference type="EnsemblMetazoa" id="tetur16g00220.1">
    <property type="protein sequence ID" value="tetur16g00220.1"/>
    <property type="gene ID" value="tetur16g00220"/>
</dbReference>
<dbReference type="InterPro" id="IPR039228">
    <property type="entry name" value="SZRD1"/>
</dbReference>
<proteinExistence type="predicted"/>
<dbReference type="Pfam" id="PF12752">
    <property type="entry name" value="SUZ"/>
    <property type="match status" value="1"/>
</dbReference>
<dbReference type="EMBL" id="CAEY01000275">
    <property type="status" value="NOT_ANNOTATED_CDS"/>
    <property type="molecule type" value="Genomic_DNA"/>
</dbReference>
<reference evidence="4" key="1">
    <citation type="submission" date="2011-08" db="EMBL/GenBank/DDBJ databases">
        <authorList>
            <person name="Rombauts S."/>
        </authorList>
    </citation>
    <scope>NUCLEOTIDE SEQUENCE</scope>
    <source>
        <strain evidence="4">London</strain>
    </source>
</reference>
<dbReference type="STRING" id="32264.T1KNA1"/>
<gene>
    <name evidence="3" type="primary">107365918</name>
</gene>
<evidence type="ECO:0000259" key="2">
    <source>
        <dbReference type="PROSITE" id="PS51673"/>
    </source>
</evidence>
<protein>
    <recommendedName>
        <fullName evidence="2">SUZ domain-containing protein</fullName>
    </recommendedName>
</protein>
<dbReference type="InterPro" id="IPR024771">
    <property type="entry name" value="SUZ"/>
</dbReference>
<dbReference type="OMA" id="HCKSIGN"/>
<evidence type="ECO:0000313" key="4">
    <source>
        <dbReference type="Proteomes" id="UP000015104"/>
    </source>
</evidence>
<dbReference type="PANTHER" id="PTHR31796:SF2">
    <property type="entry name" value="SUZ DOMAIN-CONTAINING PROTEIN 1"/>
    <property type="match status" value="1"/>
</dbReference>
<evidence type="ECO:0000256" key="1">
    <source>
        <dbReference type="SAM" id="MobiDB-lite"/>
    </source>
</evidence>
<organism evidence="3 4">
    <name type="scientific">Tetranychus urticae</name>
    <name type="common">Two-spotted spider mite</name>
    <dbReference type="NCBI Taxonomy" id="32264"/>
    <lineage>
        <taxon>Eukaryota</taxon>
        <taxon>Metazoa</taxon>
        <taxon>Ecdysozoa</taxon>
        <taxon>Arthropoda</taxon>
        <taxon>Chelicerata</taxon>
        <taxon>Arachnida</taxon>
        <taxon>Acari</taxon>
        <taxon>Acariformes</taxon>
        <taxon>Trombidiformes</taxon>
        <taxon>Prostigmata</taxon>
        <taxon>Eleutherengona</taxon>
        <taxon>Raphignathae</taxon>
        <taxon>Tetranychoidea</taxon>
        <taxon>Tetranychidae</taxon>
        <taxon>Tetranychus</taxon>
    </lineage>
</organism>
<accession>T1KNA1</accession>
<dbReference type="OrthoDB" id="5373615at2759"/>
<feature type="domain" description="SUZ" evidence="2">
    <location>
        <begin position="1"/>
        <end position="72"/>
    </location>
</feature>
<sequence>MPQITLEDNTRTQYVPQVRILQRPKEPTAAGSKNNQDGESKSHCKSIGNTKSYQEREAEYAKVRLRILGSAVPDYKDQ</sequence>
<name>T1KNA1_TETUR</name>
<dbReference type="PROSITE" id="PS51673">
    <property type="entry name" value="SUZ"/>
    <property type="match status" value="1"/>
</dbReference>
<evidence type="ECO:0000313" key="3">
    <source>
        <dbReference type="EnsemblMetazoa" id="tetur16g00220.1"/>
    </source>
</evidence>